<evidence type="ECO:0000256" key="1">
    <source>
        <dbReference type="ARBA" id="ARBA00010466"/>
    </source>
</evidence>
<dbReference type="PANTHER" id="PTHR34294">
    <property type="entry name" value="TRANSCRIPTIONAL REGULATOR-RELATED"/>
    <property type="match status" value="1"/>
</dbReference>
<keyword evidence="2" id="KW-0805">Transcription regulation</keyword>
<evidence type="ECO:0000256" key="3">
    <source>
        <dbReference type="ARBA" id="ARBA00023125"/>
    </source>
</evidence>
<dbReference type="Proteomes" id="UP000183700">
    <property type="component" value="Unassembled WGS sequence"/>
</dbReference>
<dbReference type="SUPFAM" id="SSF100950">
    <property type="entry name" value="NagB/RpiA/CoA transferase-like"/>
    <property type="match status" value="1"/>
</dbReference>
<dbReference type="PANTHER" id="PTHR34294:SF12">
    <property type="entry name" value="SUGAR-BINDING TRANSCRIPTIONAL REGULATOR"/>
    <property type="match status" value="1"/>
</dbReference>
<comment type="caution">
    <text evidence="6">The sequence shown here is derived from an EMBL/GenBank/DDBJ whole genome shotgun (WGS) entry which is preliminary data.</text>
</comment>
<evidence type="ECO:0000313" key="6">
    <source>
        <dbReference type="EMBL" id="OJG34109.1"/>
    </source>
</evidence>
<evidence type="ECO:0000256" key="4">
    <source>
        <dbReference type="ARBA" id="ARBA00023163"/>
    </source>
</evidence>
<dbReference type="InterPro" id="IPR037171">
    <property type="entry name" value="NagB/RpiA_transferase-like"/>
</dbReference>
<proteinExistence type="inferred from homology"/>
<dbReference type="RefSeq" id="WP_071863265.1">
    <property type="nucleotide sequence ID" value="NZ_JBHLVS010000013.1"/>
</dbReference>
<dbReference type="AlphaFoldDB" id="A0A1L8SPR9"/>
<keyword evidence="3" id="KW-0238">DNA-binding</keyword>
<feature type="domain" description="Sugar-binding" evidence="5">
    <location>
        <begin position="61"/>
        <end position="312"/>
    </location>
</feature>
<dbReference type="GO" id="GO:0003677">
    <property type="term" value="F:DNA binding"/>
    <property type="evidence" value="ECO:0007669"/>
    <property type="project" value="UniProtKB-KW"/>
</dbReference>
<dbReference type="EMBL" id="JXKM01000015">
    <property type="protein sequence ID" value="OJG34109.1"/>
    <property type="molecule type" value="Genomic_DNA"/>
</dbReference>
<keyword evidence="4" id="KW-0804">Transcription</keyword>
<comment type="similarity">
    <text evidence="1">Belongs to the SorC transcriptional regulatory family.</text>
</comment>
<dbReference type="Gene3D" id="3.40.50.1360">
    <property type="match status" value="1"/>
</dbReference>
<dbReference type="GO" id="GO:0030246">
    <property type="term" value="F:carbohydrate binding"/>
    <property type="evidence" value="ECO:0007669"/>
    <property type="project" value="InterPro"/>
</dbReference>
<reference evidence="6 7" key="1">
    <citation type="submission" date="2014-12" db="EMBL/GenBank/DDBJ databases">
        <title>Draft genome sequences of 29 type strains of Enterococci.</title>
        <authorList>
            <person name="Zhong Z."/>
            <person name="Sun Z."/>
            <person name="Liu W."/>
            <person name="Zhang W."/>
            <person name="Zhang H."/>
        </authorList>
    </citation>
    <scope>NUCLEOTIDE SEQUENCE [LARGE SCALE GENOMIC DNA]</scope>
    <source>
        <strain evidence="6 7">DSM 22802</strain>
    </source>
</reference>
<dbReference type="Gene3D" id="1.10.10.60">
    <property type="entry name" value="Homeodomain-like"/>
    <property type="match status" value="1"/>
</dbReference>
<dbReference type="InterPro" id="IPR013324">
    <property type="entry name" value="RNA_pol_sigma_r3/r4-like"/>
</dbReference>
<keyword evidence="7" id="KW-1185">Reference proteome</keyword>
<accession>A0A1L8SPR9</accession>
<protein>
    <recommendedName>
        <fullName evidence="5">Sugar-binding domain-containing protein</fullName>
    </recommendedName>
</protein>
<dbReference type="SUPFAM" id="SSF88659">
    <property type="entry name" value="Sigma3 and sigma4 domains of RNA polymerase sigma factors"/>
    <property type="match status" value="1"/>
</dbReference>
<dbReference type="Pfam" id="PF04198">
    <property type="entry name" value="Sugar-bind"/>
    <property type="match status" value="1"/>
</dbReference>
<name>A0A1L8SPR9_9ENTE</name>
<sequence length="321" mass="35939">MDDQADRDLVRVATMYYKEDMKQSDIAKQLGISRQLVSKYLVDARNKGIVDIHINSSSAYSVQLELKLQKTFGLKRAAVLDTSYLQPQEIEQLIVQTSISAFKKDIAKANKIGVSWGRMLRRLVDEYPYVNQPDSTIVPLIGGMGSDQVDVHSNQIAHDLSRKMRAKCKYLYVPALVDSKDIKGNLVENVTVKDVLEDGKKVDFALVGIASPFSKSNTMAEIGYIDQKDIDDLASVNVVGDVNSRFFDINGNEVNCRINENVIGISLHDIRNIEKVCAICFEDEKRDVLFTAIESKIINCITLTDVLAEYLLEKKGVLVVE</sequence>
<evidence type="ECO:0000313" key="7">
    <source>
        <dbReference type="Proteomes" id="UP000183700"/>
    </source>
</evidence>
<dbReference type="InterPro" id="IPR007324">
    <property type="entry name" value="Sugar-bd_dom_put"/>
</dbReference>
<gene>
    <name evidence="6" type="ORF">RV00_GL000921</name>
</gene>
<evidence type="ECO:0000256" key="2">
    <source>
        <dbReference type="ARBA" id="ARBA00023015"/>
    </source>
</evidence>
<dbReference type="STRING" id="319970.RV00_GL000921"/>
<evidence type="ECO:0000259" key="5">
    <source>
        <dbReference type="Pfam" id="PF04198"/>
    </source>
</evidence>
<dbReference type="InterPro" id="IPR051054">
    <property type="entry name" value="SorC_transcr_regulators"/>
</dbReference>
<dbReference type="OrthoDB" id="58802at2"/>
<organism evidence="6 7">
    <name type="scientific">Enterococcus devriesei</name>
    <dbReference type="NCBI Taxonomy" id="319970"/>
    <lineage>
        <taxon>Bacteria</taxon>
        <taxon>Bacillati</taxon>
        <taxon>Bacillota</taxon>
        <taxon>Bacilli</taxon>
        <taxon>Lactobacillales</taxon>
        <taxon>Enterococcaceae</taxon>
        <taxon>Enterococcus</taxon>
    </lineage>
</organism>